<dbReference type="GO" id="GO:0005576">
    <property type="term" value="C:extracellular region"/>
    <property type="evidence" value="ECO:0007669"/>
    <property type="project" value="UniProtKB-SubCell"/>
</dbReference>
<dbReference type="AlphaFoldDB" id="A0A1D2MGG6"/>
<dbReference type="GO" id="GO:0006979">
    <property type="term" value="P:response to oxidative stress"/>
    <property type="evidence" value="ECO:0007669"/>
    <property type="project" value="InterPro"/>
</dbReference>
<dbReference type="OMA" id="IECCTEE"/>
<reference evidence="9 10" key="1">
    <citation type="journal article" date="2016" name="Genome Biol. Evol.">
        <title>Gene Family Evolution Reflects Adaptation to Soil Environmental Stressors in the Genome of the Collembolan Orchesella cincta.</title>
        <authorList>
            <person name="Faddeeva-Vakhrusheva A."/>
            <person name="Derks M.F."/>
            <person name="Anvar S.Y."/>
            <person name="Agamennone V."/>
            <person name="Suring W."/>
            <person name="Smit S."/>
            <person name="van Straalen N.M."/>
            <person name="Roelofs D."/>
        </authorList>
    </citation>
    <scope>NUCLEOTIDE SEQUENCE [LARGE SCALE GENOMIC DNA]</scope>
    <source>
        <tissue evidence="9">Mixed pool</tissue>
    </source>
</reference>
<protein>
    <submittedName>
        <fullName evidence="9">Chorion peroxidase</fullName>
    </submittedName>
</protein>
<keyword evidence="6" id="KW-0325">Glycoprotein</keyword>
<dbReference type="PANTHER" id="PTHR11475">
    <property type="entry name" value="OXIDASE/PEROXIDASE"/>
    <property type="match status" value="1"/>
</dbReference>
<dbReference type="STRING" id="48709.A0A1D2MGG6"/>
<dbReference type="Gene3D" id="1.10.640.10">
    <property type="entry name" value="Haem peroxidase domain superfamily, animal type"/>
    <property type="match status" value="1"/>
</dbReference>
<feature type="binding site" description="axial binding residue" evidence="7">
    <location>
        <position position="436"/>
    </location>
    <ligand>
        <name>heme b</name>
        <dbReference type="ChEBI" id="CHEBI:60344"/>
    </ligand>
    <ligandPart>
        <name>Fe</name>
        <dbReference type="ChEBI" id="CHEBI:18248"/>
    </ligandPart>
</feature>
<organism evidence="9 10">
    <name type="scientific">Orchesella cincta</name>
    <name type="common">Springtail</name>
    <name type="synonym">Podura cincta</name>
    <dbReference type="NCBI Taxonomy" id="48709"/>
    <lineage>
        <taxon>Eukaryota</taxon>
        <taxon>Metazoa</taxon>
        <taxon>Ecdysozoa</taxon>
        <taxon>Arthropoda</taxon>
        <taxon>Hexapoda</taxon>
        <taxon>Collembola</taxon>
        <taxon>Entomobryomorpha</taxon>
        <taxon>Entomobryoidea</taxon>
        <taxon>Orchesellidae</taxon>
        <taxon>Orchesellinae</taxon>
        <taxon>Orchesella</taxon>
    </lineage>
</organism>
<keyword evidence="10" id="KW-1185">Reference proteome</keyword>
<dbReference type="SUPFAM" id="SSF48113">
    <property type="entry name" value="Heme-dependent peroxidases"/>
    <property type="match status" value="1"/>
</dbReference>
<dbReference type="InterPro" id="IPR010255">
    <property type="entry name" value="Haem_peroxidase_sf"/>
</dbReference>
<dbReference type="Proteomes" id="UP000094527">
    <property type="component" value="Unassembled WGS sequence"/>
</dbReference>
<evidence type="ECO:0000256" key="8">
    <source>
        <dbReference type="SAM" id="SignalP"/>
    </source>
</evidence>
<feature type="signal peptide" evidence="8">
    <location>
        <begin position="1"/>
        <end position="19"/>
    </location>
</feature>
<dbReference type="PANTHER" id="PTHR11475:SF4">
    <property type="entry name" value="CHORION PEROXIDASE"/>
    <property type="match status" value="1"/>
</dbReference>
<evidence type="ECO:0000313" key="10">
    <source>
        <dbReference type="Proteomes" id="UP000094527"/>
    </source>
</evidence>
<evidence type="ECO:0000256" key="2">
    <source>
        <dbReference type="ARBA" id="ARBA00022525"/>
    </source>
</evidence>
<dbReference type="GO" id="GO:0004601">
    <property type="term" value="F:peroxidase activity"/>
    <property type="evidence" value="ECO:0007669"/>
    <property type="project" value="UniProtKB-KW"/>
</dbReference>
<evidence type="ECO:0000256" key="6">
    <source>
        <dbReference type="ARBA" id="ARBA00023180"/>
    </source>
</evidence>
<proteinExistence type="predicted"/>
<name>A0A1D2MGG6_ORCCI</name>
<keyword evidence="4 7" id="KW-0349">Heme</keyword>
<feature type="chain" id="PRO_5008903977" evidence="8">
    <location>
        <begin position="20"/>
        <end position="714"/>
    </location>
</feature>
<evidence type="ECO:0000313" key="9">
    <source>
        <dbReference type="EMBL" id="ODM92097.1"/>
    </source>
</evidence>
<keyword evidence="2" id="KW-0964">Secreted</keyword>
<evidence type="ECO:0000256" key="3">
    <source>
        <dbReference type="ARBA" id="ARBA00022559"/>
    </source>
</evidence>
<dbReference type="Pfam" id="PF03098">
    <property type="entry name" value="An_peroxidase"/>
    <property type="match status" value="1"/>
</dbReference>
<comment type="subcellular location">
    <subcellularLocation>
        <location evidence="1">Secreted</location>
    </subcellularLocation>
</comment>
<dbReference type="GO" id="GO:0020037">
    <property type="term" value="F:heme binding"/>
    <property type="evidence" value="ECO:0007669"/>
    <property type="project" value="InterPro"/>
</dbReference>
<evidence type="ECO:0000256" key="5">
    <source>
        <dbReference type="ARBA" id="ARBA00022729"/>
    </source>
</evidence>
<keyword evidence="3 9" id="KW-0560">Oxidoreductase</keyword>
<dbReference type="PROSITE" id="PS50292">
    <property type="entry name" value="PEROXIDASE_3"/>
    <property type="match status" value="1"/>
</dbReference>
<dbReference type="PRINTS" id="PR00457">
    <property type="entry name" value="ANPEROXIDASE"/>
</dbReference>
<evidence type="ECO:0000256" key="7">
    <source>
        <dbReference type="PIRSR" id="PIRSR619791-2"/>
    </source>
</evidence>
<evidence type="ECO:0000256" key="4">
    <source>
        <dbReference type="ARBA" id="ARBA00022617"/>
    </source>
</evidence>
<dbReference type="FunFam" id="1.10.640.10:FF:000003">
    <property type="entry name" value="chorion peroxidase"/>
    <property type="match status" value="1"/>
</dbReference>
<dbReference type="OrthoDB" id="823504at2759"/>
<accession>A0A1D2MGG6</accession>
<keyword evidence="7" id="KW-0479">Metal-binding</keyword>
<dbReference type="EMBL" id="LJIJ01001329">
    <property type="protein sequence ID" value="ODM92097.1"/>
    <property type="molecule type" value="Genomic_DNA"/>
</dbReference>
<dbReference type="InterPro" id="IPR019791">
    <property type="entry name" value="Haem_peroxidase_animal"/>
</dbReference>
<keyword evidence="3 9" id="KW-0575">Peroxidase</keyword>
<dbReference type="InterPro" id="IPR037120">
    <property type="entry name" value="Haem_peroxidase_sf_animal"/>
</dbReference>
<keyword evidence="7" id="KW-0408">Iron</keyword>
<keyword evidence="5 8" id="KW-0732">Signal</keyword>
<evidence type="ECO:0000256" key="1">
    <source>
        <dbReference type="ARBA" id="ARBA00004613"/>
    </source>
</evidence>
<sequence length="714" mass="79113">MKATIVLGILSVGLVLAHASSSGNDEEKLLVEKVIQESTKKYDERMKVAFLNGAQSKRNHRELKKSTKYTQEIGRISSIYLDAFKELINKYKVDRTSALSHLRQAQPAECEQEELGCDSASKYRSFRGTCNNVANPYWGSVNMPNLRLIPPAYDNAIDDPRGGIISTLPPSREITLKIHRDSGNDSKYENVATHMVPQFGQFLDHDITLTPVDNLACCGAAQPEGCWPISVESTDPYYGSSPIRCLDFVRSTSVCFPQAGIEHREQMNIHTSYIDAGMVYGPTEQIAAVLRTYRKGRLAENAQYPGFLPYRKEVVPGDESDGVIIAGDVRANEMPGLTVMHSLFLREHNRIAASLANLTDWDDEKIYQETRRIIAAEIQQVTYTEFLPSILGQDAMNNYSLALPPVTNNNGYTKYDATVDATIISSFATAAYRFGHTLVNGLIQLMLDDQIVGSYNVSDNYLVSNQIIENEHADEGQGVTGYDLILNGLIRQQAQAFDTVIHKDMSDKLFKSATFIGTDLAARNVQRGRDHGTPSYNAFRRFCNIPALTTWDNKPDDIGQEAWERLRDVYADPEDIDLYTGGLSQITVEGGLSGPTLVCIQAIQFQRLMQGDRFFFTHSDQAGSFTPEQLAALRSRTLGDIICQNSALKSTAKNVFQITSTENPMESCTASSRELDISLFAKDIVSPSTGAASLPYAAAGLTLYIVTLTLRLFI</sequence>
<gene>
    <name evidence="9" type="ORF">Ocin01_14590</name>
</gene>
<comment type="caution">
    <text evidence="9">The sequence shown here is derived from an EMBL/GenBank/DDBJ whole genome shotgun (WGS) entry which is preliminary data.</text>
</comment>
<dbReference type="GO" id="GO:0046872">
    <property type="term" value="F:metal ion binding"/>
    <property type="evidence" value="ECO:0007669"/>
    <property type="project" value="UniProtKB-KW"/>
</dbReference>
<dbReference type="CDD" id="cd09823">
    <property type="entry name" value="peroxinectin_like"/>
    <property type="match status" value="1"/>
</dbReference>